<dbReference type="CDD" id="cd08474">
    <property type="entry name" value="PBP2_CrgA_like_5"/>
    <property type="match status" value="1"/>
</dbReference>
<comment type="caution">
    <text evidence="9">The sequence shown here is derived from an EMBL/GenBank/DDBJ whole genome shotgun (WGS) entry which is preliminary data.</text>
</comment>
<dbReference type="EMBL" id="LXPS01000004">
    <property type="protein sequence ID" value="OAE48883.1"/>
    <property type="molecule type" value="Genomic_DNA"/>
</dbReference>
<gene>
    <name evidence="9" type="ORF">A7J57_20230</name>
</gene>
<sequence>MMRGSLAELEAVLAVSSRGGFRVAARELGISSSSLSQQIATLEARMGVRLFNRSTRSVVLSAAGEQFVASVGPALEAIRNAVENVDEHRAEATGTLRINTSVGATRMILAPLILEYMRRNPQMSVEIVTEGALVDVNAKGFDAGIRIREAVPPDMVVVPIGDSVRPAIVGSVEYFRQHGKPQVPADLQNHECIRARMASGTLYRWEFEKRGKSFMLDVPGKLTLDDSDLMLRAAREGAGLAYLNEWQVLEDVVAGRLEQVLADWTPPYPGLCLYYPGRRNIPAKLRRFVDLIRDVRRGSHIETLPEG</sequence>
<evidence type="ECO:0000256" key="7">
    <source>
        <dbReference type="ARBA" id="ARBA00083243"/>
    </source>
</evidence>
<comment type="function">
    <text evidence="5">Transcriptional regulator of the ttuABCDE tartrate utilization operon.</text>
</comment>
<accession>A0A176XGW2</accession>
<evidence type="ECO:0000256" key="1">
    <source>
        <dbReference type="ARBA" id="ARBA00009437"/>
    </source>
</evidence>
<dbReference type="Proteomes" id="UP000077098">
    <property type="component" value="Unassembled WGS sequence"/>
</dbReference>
<comment type="similarity">
    <text evidence="1">Belongs to the LysR transcriptional regulatory family.</text>
</comment>
<dbReference type="PROSITE" id="PS50931">
    <property type="entry name" value="HTH_LYSR"/>
    <property type="match status" value="1"/>
</dbReference>
<organism evidence="9 10">
    <name type="scientific">Agrobacterium tumefaciens</name>
    <dbReference type="NCBI Taxonomy" id="358"/>
    <lineage>
        <taxon>Bacteria</taxon>
        <taxon>Pseudomonadati</taxon>
        <taxon>Pseudomonadota</taxon>
        <taxon>Alphaproteobacteria</taxon>
        <taxon>Hyphomicrobiales</taxon>
        <taxon>Rhizobiaceae</taxon>
        <taxon>Rhizobium/Agrobacterium group</taxon>
        <taxon>Agrobacterium</taxon>
        <taxon>Agrobacterium tumefaciens complex</taxon>
    </lineage>
</organism>
<dbReference type="InterPro" id="IPR000847">
    <property type="entry name" value="LysR_HTH_N"/>
</dbReference>
<dbReference type="PRINTS" id="PR00039">
    <property type="entry name" value="HTHLYSR"/>
</dbReference>
<keyword evidence="4" id="KW-0804">Transcription</keyword>
<proteinExistence type="inferred from homology"/>
<dbReference type="InterPro" id="IPR036388">
    <property type="entry name" value="WH-like_DNA-bd_sf"/>
</dbReference>
<dbReference type="Gene3D" id="1.10.10.10">
    <property type="entry name" value="Winged helix-like DNA-binding domain superfamily/Winged helix DNA-binding domain"/>
    <property type="match status" value="1"/>
</dbReference>
<dbReference type="GO" id="GO:0003700">
    <property type="term" value="F:DNA-binding transcription factor activity"/>
    <property type="evidence" value="ECO:0007669"/>
    <property type="project" value="InterPro"/>
</dbReference>
<dbReference type="GO" id="GO:0003677">
    <property type="term" value="F:DNA binding"/>
    <property type="evidence" value="ECO:0007669"/>
    <property type="project" value="UniProtKB-KW"/>
</dbReference>
<evidence type="ECO:0000256" key="6">
    <source>
        <dbReference type="ARBA" id="ARBA00067332"/>
    </source>
</evidence>
<keyword evidence="3" id="KW-0238">DNA-binding</keyword>
<keyword evidence="2" id="KW-0805">Transcription regulation</keyword>
<dbReference type="SUPFAM" id="SSF53850">
    <property type="entry name" value="Periplasmic binding protein-like II"/>
    <property type="match status" value="1"/>
</dbReference>
<dbReference type="FunFam" id="1.10.10.10:FF:000001">
    <property type="entry name" value="LysR family transcriptional regulator"/>
    <property type="match status" value="1"/>
</dbReference>
<reference evidence="9 10" key="1">
    <citation type="submission" date="2016-05" db="EMBL/GenBank/DDBJ databases">
        <authorList>
            <person name="Lavstsen T."/>
            <person name="Jespersen J.S."/>
        </authorList>
    </citation>
    <scope>NUCLEOTIDE SEQUENCE [LARGE SCALE GENOMIC DNA]</scope>
    <source>
        <strain evidence="9 10">KCJ1736</strain>
    </source>
</reference>
<evidence type="ECO:0000313" key="10">
    <source>
        <dbReference type="Proteomes" id="UP000077098"/>
    </source>
</evidence>
<evidence type="ECO:0000259" key="8">
    <source>
        <dbReference type="PROSITE" id="PS50931"/>
    </source>
</evidence>
<evidence type="ECO:0000256" key="4">
    <source>
        <dbReference type="ARBA" id="ARBA00023163"/>
    </source>
</evidence>
<evidence type="ECO:0000256" key="5">
    <source>
        <dbReference type="ARBA" id="ARBA00054626"/>
    </source>
</evidence>
<dbReference type="Pfam" id="PF00126">
    <property type="entry name" value="HTH_1"/>
    <property type="match status" value="1"/>
</dbReference>
<evidence type="ECO:0000256" key="3">
    <source>
        <dbReference type="ARBA" id="ARBA00023125"/>
    </source>
</evidence>
<dbReference type="SUPFAM" id="SSF46785">
    <property type="entry name" value="Winged helix' DNA-binding domain"/>
    <property type="match status" value="1"/>
</dbReference>
<evidence type="ECO:0000313" key="9">
    <source>
        <dbReference type="EMBL" id="OAE48883.1"/>
    </source>
</evidence>
<dbReference type="Pfam" id="PF03466">
    <property type="entry name" value="LysR_substrate"/>
    <property type="match status" value="1"/>
</dbReference>
<dbReference type="InterPro" id="IPR058163">
    <property type="entry name" value="LysR-type_TF_proteobact-type"/>
</dbReference>
<dbReference type="AlphaFoldDB" id="A0A176XGW2"/>
<dbReference type="PANTHER" id="PTHR30537">
    <property type="entry name" value="HTH-TYPE TRANSCRIPTIONAL REGULATOR"/>
    <property type="match status" value="1"/>
</dbReference>
<dbReference type="Gene3D" id="3.40.190.290">
    <property type="match status" value="1"/>
</dbReference>
<evidence type="ECO:0000256" key="2">
    <source>
        <dbReference type="ARBA" id="ARBA00023015"/>
    </source>
</evidence>
<name>A0A176XGW2_AGRTU</name>
<protein>
    <recommendedName>
        <fullName evidence="6">HTH-type transcriptional regulator TtuA</fullName>
    </recommendedName>
    <alternativeName>
        <fullName evidence="7">Tartrate utilization transcriptional regulator</fullName>
    </alternativeName>
</protein>
<dbReference type="PANTHER" id="PTHR30537:SF5">
    <property type="entry name" value="HTH-TYPE TRANSCRIPTIONAL ACTIVATOR TTDR-RELATED"/>
    <property type="match status" value="1"/>
</dbReference>
<feature type="domain" description="HTH lysR-type" evidence="8">
    <location>
        <begin position="1"/>
        <end position="61"/>
    </location>
</feature>
<dbReference type="InterPro" id="IPR005119">
    <property type="entry name" value="LysR_subst-bd"/>
</dbReference>
<dbReference type="InterPro" id="IPR036390">
    <property type="entry name" value="WH_DNA-bd_sf"/>
</dbReference>